<sequence length="494" mass="55385">MNSLWNFLDWILPSIRLADDLDDPHALSDDGYSATSSLPRIRDQYTHDLRREWAREQERERERLREREKERQRIVALERDNAALRQKVASLENDLQSTRRSLAMHTLLSTPTPAPGSPTRSSQSHHIPALDPVDLQTSYESLLSAYQLTRRALQERNEEVASLKSFLSKNDEWSGAQLIQALRDLNSEIVQLAASVADEFSPVLDRRVDLTRQSDRELVNGALGPVMLNLLVTRDHTADPTLVQFAIQAWEIFCIGRVLDAFCFGLPAEVDNFLTGVFEHMHHIEQQPTTSRWRALTYTHARALLVAQGAPSPFHKLTETNIRGLLAILVLSGCTDSRGLHREPLRARFGGALARIGERAERIAGAVREGVMSGAFEVAWVPARGVGARRERESGRESWYDPGAVDNVYEGHGSEHSRVLCTVEFGLACVRQAEWAAPDPEVQEELPEDLRTKSSDRASPSDNSNRTVHPKSGSLTRSLLLKPKVLLESVAEIL</sequence>
<dbReference type="Proteomes" id="UP000218811">
    <property type="component" value="Unassembled WGS sequence"/>
</dbReference>
<accession>A0A2H3JJ79</accession>
<dbReference type="EMBL" id="KB468124">
    <property type="protein sequence ID" value="PCH42232.1"/>
    <property type="molecule type" value="Genomic_DNA"/>
</dbReference>
<name>A0A2H3JJ79_WOLCO</name>
<feature type="compositionally biased region" description="Polar residues" evidence="2">
    <location>
        <begin position="457"/>
        <end position="474"/>
    </location>
</feature>
<keyword evidence="1" id="KW-0175">Coiled coil</keyword>
<evidence type="ECO:0000256" key="1">
    <source>
        <dbReference type="SAM" id="Coils"/>
    </source>
</evidence>
<evidence type="ECO:0000313" key="3">
    <source>
        <dbReference type="EMBL" id="PCH42232.1"/>
    </source>
</evidence>
<feature type="region of interest" description="Disordered" evidence="2">
    <location>
        <begin position="438"/>
        <end position="474"/>
    </location>
</feature>
<dbReference type="AlphaFoldDB" id="A0A2H3JJ79"/>
<dbReference type="OrthoDB" id="3222645at2759"/>
<protein>
    <submittedName>
        <fullName evidence="3">Uncharacterized protein</fullName>
    </submittedName>
</protein>
<proteinExistence type="predicted"/>
<organism evidence="3 4">
    <name type="scientific">Wolfiporia cocos (strain MD-104)</name>
    <name type="common">Brown rot fungus</name>
    <dbReference type="NCBI Taxonomy" id="742152"/>
    <lineage>
        <taxon>Eukaryota</taxon>
        <taxon>Fungi</taxon>
        <taxon>Dikarya</taxon>
        <taxon>Basidiomycota</taxon>
        <taxon>Agaricomycotina</taxon>
        <taxon>Agaricomycetes</taxon>
        <taxon>Polyporales</taxon>
        <taxon>Phaeolaceae</taxon>
        <taxon>Wolfiporia</taxon>
    </lineage>
</organism>
<reference evidence="3 4" key="1">
    <citation type="journal article" date="2012" name="Science">
        <title>The Paleozoic origin of enzymatic lignin decomposition reconstructed from 31 fungal genomes.</title>
        <authorList>
            <person name="Floudas D."/>
            <person name="Binder M."/>
            <person name="Riley R."/>
            <person name="Barry K."/>
            <person name="Blanchette R.A."/>
            <person name="Henrissat B."/>
            <person name="Martinez A.T."/>
            <person name="Otillar R."/>
            <person name="Spatafora J.W."/>
            <person name="Yadav J.S."/>
            <person name="Aerts A."/>
            <person name="Benoit I."/>
            <person name="Boyd A."/>
            <person name="Carlson A."/>
            <person name="Copeland A."/>
            <person name="Coutinho P.M."/>
            <person name="de Vries R.P."/>
            <person name="Ferreira P."/>
            <person name="Findley K."/>
            <person name="Foster B."/>
            <person name="Gaskell J."/>
            <person name="Glotzer D."/>
            <person name="Gorecki P."/>
            <person name="Heitman J."/>
            <person name="Hesse C."/>
            <person name="Hori C."/>
            <person name="Igarashi K."/>
            <person name="Jurgens J.A."/>
            <person name="Kallen N."/>
            <person name="Kersten P."/>
            <person name="Kohler A."/>
            <person name="Kuees U."/>
            <person name="Kumar T.K.A."/>
            <person name="Kuo A."/>
            <person name="LaButti K."/>
            <person name="Larrondo L.F."/>
            <person name="Lindquist E."/>
            <person name="Ling A."/>
            <person name="Lombard V."/>
            <person name="Lucas S."/>
            <person name="Lundell T."/>
            <person name="Martin R."/>
            <person name="McLaughlin D.J."/>
            <person name="Morgenstern I."/>
            <person name="Morin E."/>
            <person name="Murat C."/>
            <person name="Nagy L.G."/>
            <person name="Nolan M."/>
            <person name="Ohm R.A."/>
            <person name="Patyshakuliyeva A."/>
            <person name="Rokas A."/>
            <person name="Ruiz-Duenas F.J."/>
            <person name="Sabat G."/>
            <person name="Salamov A."/>
            <person name="Samejima M."/>
            <person name="Schmutz J."/>
            <person name="Slot J.C."/>
            <person name="St John F."/>
            <person name="Stenlid J."/>
            <person name="Sun H."/>
            <person name="Sun S."/>
            <person name="Syed K."/>
            <person name="Tsang A."/>
            <person name="Wiebenga A."/>
            <person name="Young D."/>
            <person name="Pisabarro A."/>
            <person name="Eastwood D.C."/>
            <person name="Martin F."/>
            <person name="Cullen D."/>
            <person name="Grigoriev I.V."/>
            <person name="Hibbett D.S."/>
        </authorList>
    </citation>
    <scope>NUCLEOTIDE SEQUENCE [LARGE SCALE GENOMIC DNA]</scope>
    <source>
        <strain evidence="3 4">MD-104</strain>
    </source>
</reference>
<evidence type="ECO:0000256" key="2">
    <source>
        <dbReference type="SAM" id="MobiDB-lite"/>
    </source>
</evidence>
<feature type="coiled-coil region" evidence="1">
    <location>
        <begin position="50"/>
        <end position="101"/>
    </location>
</feature>
<gene>
    <name evidence="3" type="ORF">WOLCODRAFT_137774</name>
</gene>
<dbReference type="STRING" id="742152.A0A2H3JJ79"/>
<evidence type="ECO:0000313" key="4">
    <source>
        <dbReference type="Proteomes" id="UP000218811"/>
    </source>
</evidence>
<dbReference type="OMA" id="RVLCTVE"/>
<keyword evidence="4" id="KW-1185">Reference proteome</keyword>